<feature type="region of interest" description="Disordered" evidence="1">
    <location>
        <begin position="78"/>
        <end position="102"/>
    </location>
</feature>
<gene>
    <name evidence="2" type="ORF">SGFS_020390</name>
</gene>
<evidence type="ECO:0000313" key="2">
    <source>
        <dbReference type="EMBL" id="BBC30745.1"/>
    </source>
</evidence>
<dbReference type="RefSeq" id="WP_434026683.1">
    <property type="nucleotide sequence ID" value="NZ_AP018448.1"/>
</dbReference>
<dbReference type="EMBL" id="AP018448">
    <property type="protein sequence ID" value="BBC30745.1"/>
    <property type="molecule type" value="Genomic_DNA"/>
</dbReference>
<reference evidence="2 3" key="1">
    <citation type="journal article" date="2010" name="ChemBioChem">
        <title>Cloning and characterization of the biosynthetic gene cluster of 16-membered macrolide antibiotic FD-891: involvement of a dual functional cytochrome P450 monooxygenase catalyzing epoxidation and hydroxylation.</title>
        <authorList>
            <person name="Kudo F."/>
            <person name="Motegi A."/>
            <person name="Mizoue K."/>
            <person name="Eguchi T."/>
        </authorList>
    </citation>
    <scope>NUCLEOTIDE SEQUENCE [LARGE SCALE GENOMIC DNA]</scope>
    <source>
        <strain evidence="2 3">A-8890</strain>
    </source>
</reference>
<evidence type="ECO:0008006" key="4">
    <source>
        <dbReference type="Google" id="ProtNLM"/>
    </source>
</evidence>
<evidence type="ECO:0000313" key="3">
    <source>
        <dbReference type="Proteomes" id="UP001321542"/>
    </source>
</evidence>
<accession>A0ABM7F293</accession>
<feature type="compositionally biased region" description="Basic and acidic residues" evidence="1">
    <location>
        <begin position="79"/>
        <end position="88"/>
    </location>
</feature>
<protein>
    <recommendedName>
        <fullName evidence="4">DUF2249 domain-containing protein</fullName>
    </recommendedName>
</protein>
<evidence type="ECO:0000256" key="1">
    <source>
        <dbReference type="SAM" id="MobiDB-lite"/>
    </source>
</evidence>
<dbReference type="Proteomes" id="UP001321542">
    <property type="component" value="Chromosome"/>
</dbReference>
<organism evidence="2 3">
    <name type="scientific">Streptomyces graminofaciens</name>
    <dbReference type="NCBI Taxonomy" id="68212"/>
    <lineage>
        <taxon>Bacteria</taxon>
        <taxon>Bacillati</taxon>
        <taxon>Actinomycetota</taxon>
        <taxon>Actinomycetes</taxon>
        <taxon>Kitasatosporales</taxon>
        <taxon>Streptomycetaceae</taxon>
        <taxon>Streptomyces</taxon>
    </lineage>
</organism>
<name>A0ABM7F293_9ACTN</name>
<proteinExistence type="predicted"/>
<reference evidence="2 3" key="2">
    <citation type="journal article" date="2023" name="ChemBioChem">
        <title>Acyltransferase Domain Exchange between Two Independent Type I Polyketide Synthases in the Same Producer Strain of Macrolide Antibiotics.</title>
        <authorList>
            <person name="Kudo F."/>
            <person name="Kishikawa K."/>
            <person name="Tsuboi K."/>
            <person name="Kido T."/>
            <person name="Usui T."/>
            <person name="Hashimoto J."/>
            <person name="Shin-Ya K."/>
            <person name="Miyanaga A."/>
            <person name="Eguchi T."/>
        </authorList>
    </citation>
    <scope>NUCLEOTIDE SEQUENCE [LARGE SCALE GENOMIC DNA]</scope>
    <source>
        <strain evidence="2 3">A-8890</strain>
    </source>
</reference>
<sequence length="102" mass="11132">MDEPHLHEMTVGELVDLLSACDHDAPARLAINPLFPMAHRIGGVIAAQDENGDPLVFITEAKDAEQVGHLPPDVAVELTWHEPTEAPARRRRRATGPRDDGS</sequence>
<keyword evidence="3" id="KW-1185">Reference proteome</keyword>